<dbReference type="GO" id="GO:0031624">
    <property type="term" value="F:ubiquitin conjugating enzyme binding"/>
    <property type="evidence" value="ECO:0007669"/>
    <property type="project" value="TreeGrafter"/>
</dbReference>
<name>A0A8I6RR04_CIMLE</name>
<keyword evidence="2" id="KW-0862">Zinc</keyword>
<dbReference type="GO" id="GO:0061630">
    <property type="term" value="F:ubiquitin protein ligase activity"/>
    <property type="evidence" value="ECO:0007669"/>
    <property type="project" value="TreeGrafter"/>
</dbReference>
<feature type="domain" description="RING-type" evidence="4">
    <location>
        <begin position="76"/>
        <end position="112"/>
    </location>
</feature>
<dbReference type="PANTHER" id="PTHR45877:SF2">
    <property type="entry name" value="E3 UBIQUITIN-PROTEIN LIGASE SINA-RELATED"/>
    <property type="match status" value="1"/>
</dbReference>
<dbReference type="OMA" id="CCANCKE"/>
<dbReference type="KEGG" id="clec:106665771"/>
<dbReference type="OrthoDB" id="4788989at2759"/>
<dbReference type="Gene3D" id="3.30.40.10">
    <property type="entry name" value="Zinc/RING finger domain, C3HC4 (zinc finger)"/>
    <property type="match status" value="1"/>
</dbReference>
<dbReference type="SUPFAM" id="SSF49599">
    <property type="entry name" value="TRAF domain-like"/>
    <property type="match status" value="1"/>
</dbReference>
<dbReference type="GO" id="GO:0008270">
    <property type="term" value="F:zinc ion binding"/>
    <property type="evidence" value="ECO:0007669"/>
    <property type="project" value="UniProtKB-KW"/>
</dbReference>
<evidence type="ECO:0000259" key="4">
    <source>
        <dbReference type="PROSITE" id="PS50089"/>
    </source>
</evidence>
<protein>
    <recommendedName>
        <fullName evidence="4">RING-type domain-containing protein</fullName>
    </recommendedName>
</protein>
<dbReference type="PANTHER" id="PTHR45877">
    <property type="entry name" value="E3 UBIQUITIN-PROTEIN LIGASE SIAH2"/>
    <property type="match status" value="1"/>
</dbReference>
<dbReference type="RefSeq" id="XP_014247960.1">
    <property type="nucleotide sequence ID" value="XM_014392474.2"/>
</dbReference>
<dbReference type="AlphaFoldDB" id="A0A8I6RR04"/>
<dbReference type="Proteomes" id="UP000494040">
    <property type="component" value="Unassembled WGS sequence"/>
</dbReference>
<dbReference type="InterPro" id="IPR004162">
    <property type="entry name" value="SINA-like_animal"/>
</dbReference>
<keyword evidence="6" id="KW-1185">Reference proteome</keyword>
<dbReference type="GO" id="GO:0005737">
    <property type="term" value="C:cytoplasm"/>
    <property type="evidence" value="ECO:0007669"/>
    <property type="project" value="TreeGrafter"/>
</dbReference>
<sequence length="301" mass="34148">MFDKLKHWTMGFLDCLPNNEMESCSDFNYYTRDTDPRELPRPKKYPSLEFPSASPCTPSDGCSCYNCRELIELSECPICTGDYQRGVTACEHCGNVTCWGCAARLPDCPFCRRPRTAARNTALERIFSKLQVPCKPSRLQNKKLDTHQEEHMCLVKRDCTWRGMLADLASHLEGDHSVSVLVANGITIEIAGFRSKVKMSELRGRQYTISLACFASIFVCNISLHKKRLRLLFTGASSHRSQKFGACLEVESSYRVMKGIMPVSSQCYKHKELYISCSSLLSPWRQTDDVVKITITIRPIS</sequence>
<evidence type="ECO:0000256" key="1">
    <source>
        <dbReference type="ARBA" id="ARBA00022771"/>
    </source>
</evidence>
<dbReference type="InterPro" id="IPR013083">
    <property type="entry name" value="Znf_RING/FYVE/PHD"/>
</dbReference>
<organism evidence="5 6">
    <name type="scientific">Cimex lectularius</name>
    <name type="common">Bed bug</name>
    <name type="synonym">Acanthia lectularia</name>
    <dbReference type="NCBI Taxonomy" id="79782"/>
    <lineage>
        <taxon>Eukaryota</taxon>
        <taxon>Metazoa</taxon>
        <taxon>Ecdysozoa</taxon>
        <taxon>Arthropoda</taxon>
        <taxon>Hexapoda</taxon>
        <taxon>Insecta</taxon>
        <taxon>Pterygota</taxon>
        <taxon>Neoptera</taxon>
        <taxon>Paraneoptera</taxon>
        <taxon>Hemiptera</taxon>
        <taxon>Heteroptera</taxon>
        <taxon>Panheteroptera</taxon>
        <taxon>Cimicomorpha</taxon>
        <taxon>Cimicidae</taxon>
        <taxon>Cimex</taxon>
    </lineage>
</organism>
<accession>A0A8I6RR04</accession>
<dbReference type="GO" id="GO:0043161">
    <property type="term" value="P:proteasome-mediated ubiquitin-dependent protein catabolic process"/>
    <property type="evidence" value="ECO:0007669"/>
    <property type="project" value="TreeGrafter"/>
</dbReference>
<keyword evidence="1 3" id="KW-0479">Metal-binding</keyword>
<proteinExistence type="predicted"/>
<dbReference type="GeneID" id="106665771"/>
<evidence type="ECO:0000256" key="2">
    <source>
        <dbReference type="ARBA" id="ARBA00022833"/>
    </source>
</evidence>
<dbReference type="EnsemblMetazoa" id="XM_014392474.2">
    <property type="protein sequence ID" value="XP_014247960.1"/>
    <property type="gene ID" value="LOC106665771"/>
</dbReference>
<dbReference type="PROSITE" id="PS50089">
    <property type="entry name" value="ZF_RING_2"/>
    <property type="match status" value="1"/>
</dbReference>
<reference evidence="5" key="1">
    <citation type="submission" date="2022-01" db="UniProtKB">
        <authorList>
            <consortium name="EnsemblMetazoa"/>
        </authorList>
    </citation>
    <scope>IDENTIFICATION</scope>
</reference>
<evidence type="ECO:0000313" key="6">
    <source>
        <dbReference type="Proteomes" id="UP000494040"/>
    </source>
</evidence>
<evidence type="ECO:0000256" key="3">
    <source>
        <dbReference type="PROSITE-ProRule" id="PRU00175"/>
    </source>
</evidence>
<keyword evidence="1 3" id="KW-0863">Zinc-finger</keyword>
<dbReference type="InterPro" id="IPR001841">
    <property type="entry name" value="Znf_RING"/>
</dbReference>
<evidence type="ECO:0000313" key="5">
    <source>
        <dbReference type="EnsemblMetazoa" id="XP_014247960.1"/>
    </source>
</evidence>